<dbReference type="InterPro" id="IPR015927">
    <property type="entry name" value="Peptidase_S24_S26A/B/C"/>
</dbReference>
<name>A0ABQ2MRC3_9ACTN</name>
<evidence type="ECO:0000256" key="2">
    <source>
        <dbReference type="ARBA" id="ARBA00022491"/>
    </source>
</evidence>
<dbReference type="Gene3D" id="2.10.109.10">
    <property type="entry name" value="Umud Fragment, subunit A"/>
    <property type="match status" value="1"/>
</dbReference>
<feature type="site" description="Cleavage; by autolysis" evidence="12">
    <location>
        <begin position="247"/>
        <end position="248"/>
    </location>
</feature>
<feature type="compositionally biased region" description="Polar residues" evidence="14">
    <location>
        <begin position="94"/>
        <end position="120"/>
    </location>
</feature>
<dbReference type="Gene3D" id="1.10.10.10">
    <property type="entry name" value="Winged helix-like DNA-binding domain superfamily/Winged helix DNA-binding domain"/>
    <property type="match status" value="1"/>
</dbReference>
<evidence type="ECO:0000256" key="10">
    <source>
        <dbReference type="ARBA" id="ARBA00023204"/>
    </source>
</evidence>
<dbReference type="PRINTS" id="PR00726">
    <property type="entry name" value="LEXASERPTASE"/>
</dbReference>
<feature type="domain" description="Peptidase S24/S26A/S26B/S26C" evidence="15">
    <location>
        <begin position="240"/>
        <end position="352"/>
    </location>
</feature>
<dbReference type="InterPro" id="IPR006197">
    <property type="entry name" value="Peptidase_S24_LexA"/>
</dbReference>
<dbReference type="EC" id="3.4.21.88" evidence="12"/>
<evidence type="ECO:0000256" key="7">
    <source>
        <dbReference type="ARBA" id="ARBA00023015"/>
    </source>
</evidence>
<dbReference type="InterPro" id="IPR036388">
    <property type="entry name" value="WH-like_DNA-bd_sf"/>
</dbReference>
<dbReference type="SUPFAM" id="SSF46785">
    <property type="entry name" value="Winged helix' DNA-binding domain"/>
    <property type="match status" value="1"/>
</dbReference>
<dbReference type="InterPro" id="IPR006199">
    <property type="entry name" value="LexA_DNA-bd_dom"/>
</dbReference>
<dbReference type="InterPro" id="IPR036286">
    <property type="entry name" value="LexA/Signal_pep-like_sf"/>
</dbReference>
<evidence type="ECO:0000256" key="9">
    <source>
        <dbReference type="ARBA" id="ARBA00023163"/>
    </source>
</evidence>
<dbReference type="NCBIfam" id="TIGR00498">
    <property type="entry name" value="lexA"/>
    <property type="match status" value="1"/>
</dbReference>
<evidence type="ECO:0000256" key="1">
    <source>
        <dbReference type="ARBA" id="ARBA00007484"/>
    </source>
</evidence>
<dbReference type="PANTHER" id="PTHR33516:SF2">
    <property type="entry name" value="LEXA REPRESSOR-RELATED"/>
    <property type="match status" value="1"/>
</dbReference>
<feature type="domain" description="LexA repressor DNA-binding" evidence="16">
    <location>
        <begin position="150"/>
        <end position="213"/>
    </location>
</feature>
<reference evidence="18" key="1">
    <citation type="journal article" date="2019" name="Int. J. Syst. Evol. Microbiol.">
        <title>The Global Catalogue of Microorganisms (GCM) 10K type strain sequencing project: providing services to taxonomists for standard genome sequencing and annotation.</title>
        <authorList>
            <consortium name="The Broad Institute Genomics Platform"/>
            <consortium name="The Broad Institute Genome Sequencing Center for Infectious Disease"/>
            <person name="Wu L."/>
            <person name="Ma J."/>
        </authorList>
    </citation>
    <scope>NUCLEOTIDE SEQUENCE [LARGE SCALE GENOMIC DNA]</scope>
    <source>
        <strain evidence="18">CGMCC 4.7178</strain>
    </source>
</reference>
<evidence type="ECO:0000256" key="12">
    <source>
        <dbReference type="HAMAP-Rule" id="MF_00015"/>
    </source>
</evidence>
<gene>
    <name evidence="12" type="primary">lexA</name>
    <name evidence="17" type="ORF">GCM10012287_50720</name>
</gene>
<feature type="region of interest" description="Disordered" evidence="14">
    <location>
        <begin position="82"/>
        <end position="156"/>
    </location>
</feature>
<evidence type="ECO:0000259" key="15">
    <source>
        <dbReference type="Pfam" id="PF00717"/>
    </source>
</evidence>
<evidence type="ECO:0000259" key="16">
    <source>
        <dbReference type="Pfam" id="PF01726"/>
    </source>
</evidence>
<comment type="similarity">
    <text evidence="1 12 13">Belongs to the peptidase S24 family.</text>
</comment>
<keyword evidence="18" id="KW-1185">Reference proteome</keyword>
<keyword evidence="2 12" id="KW-0678">Repressor</keyword>
<accession>A0ABQ2MRC3</accession>
<dbReference type="InterPro" id="IPR006200">
    <property type="entry name" value="LexA"/>
</dbReference>
<keyword evidence="3 12" id="KW-0235">DNA replication</keyword>
<feature type="DNA-binding region" description="H-T-H motif" evidence="12">
    <location>
        <begin position="176"/>
        <end position="196"/>
    </location>
</feature>
<feature type="active site" description="For autocatalytic cleavage activity" evidence="12">
    <location>
        <position position="319"/>
    </location>
</feature>
<keyword evidence="5 12" id="KW-0378">Hydrolase</keyword>
<dbReference type="InterPro" id="IPR039418">
    <property type="entry name" value="LexA-like"/>
</dbReference>
<dbReference type="InterPro" id="IPR036390">
    <property type="entry name" value="WH_DNA-bd_sf"/>
</dbReference>
<keyword evidence="9 12" id="KW-0804">Transcription</keyword>
<keyword evidence="6 12" id="KW-0068">Autocatalytic cleavage</keyword>
<evidence type="ECO:0000313" key="17">
    <source>
        <dbReference type="EMBL" id="GGO56653.1"/>
    </source>
</evidence>
<comment type="function">
    <text evidence="12">Represses a number of genes involved in the response to DNA damage (SOS response), including recA and lexA. In the presence of single-stranded DNA, RecA interacts with LexA causing an autocatalytic cleavage which disrupts the DNA-binding part of LexA, leading to derepression of the SOS regulon and eventually DNA repair.</text>
</comment>
<keyword evidence="10 12" id="KW-0234">DNA repair</keyword>
<keyword evidence="11 12" id="KW-0742">SOS response</keyword>
<proteinExistence type="inferred from homology"/>
<sequence length="358" mass="39080">MRVAARAALPTLREESRRRRIGAHLGDSSHTDSKRPAWRSRERAAAPEENTLYTVGATSTRRTGDFHSNVCLAQPFETNYRCPTRENRSRGADVTTTADSATITSQNRPTQSVDRVQSLNDGPVSPEAPEEQQAKRSLPGRPPGIRADSSGLTDRQRRVIEVIRDSVQRRGYPPSMREIGQAVGLSSTSSVAHQLMALERKGFLRRDPHRPRAYEVRGSDTPSTQAATDTAGKPSASYVPLVGRIAAGGPILAEESVEDVFPLPRQLVGDGELFVLKVVGDSMVEAAICDGDWVTVRRQPVAENGDIVAAMLDGEATVKRFKREDGHVWLLPHNASYQPIPGDDATILGKVVAVLRRV</sequence>
<evidence type="ECO:0000256" key="3">
    <source>
        <dbReference type="ARBA" id="ARBA00022705"/>
    </source>
</evidence>
<dbReference type="InterPro" id="IPR050077">
    <property type="entry name" value="LexA_repressor"/>
</dbReference>
<dbReference type="SUPFAM" id="SSF51306">
    <property type="entry name" value="LexA/Signal peptidase"/>
    <property type="match status" value="1"/>
</dbReference>
<evidence type="ECO:0000256" key="6">
    <source>
        <dbReference type="ARBA" id="ARBA00022813"/>
    </source>
</evidence>
<feature type="region of interest" description="Disordered" evidence="14">
    <location>
        <begin position="1"/>
        <end position="50"/>
    </location>
</feature>
<dbReference type="EMBL" id="BMMP01000021">
    <property type="protein sequence ID" value="GGO56653.1"/>
    <property type="molecule type" value="Genomic_DNA"/>
</dbReference>
<dbReference type="CDD" id="cd06529">
    <property type="entry name" value="S24_LexA-like"/>
    <property type="match status" value="1"/>
</dbReference>
<keyword evidence="8 12" id="KW-0238">DNA-binding</keyword>
<feature type="region of interest" description="Disordered" evidence="14">
    <location>
        <begin position="214"/>
        <end position="233"/>
    </location>
</feature>
<feature type="active site" description="For autocatalytic cleavage activity" evidence="12">
    <location>
        <position position="282"/>
    </location>
</feature>
<dbReference type="PANTHER" id="PTHR33516">
    <property type="entry name" value="LEXA REPRESSOR"/>
    <property type="match status" value="1"/>
</dbReference>
<evidence type="ECO:0000256" key="14">
    <source>
        <dbReference type="SAM" id="MobiDB-lite"/>
    </source>
</evidence>
<organism evidence="17 18">
    <name type="scientific">Streptomyces daqingensis</name>
    <dbReference type="NCBI Taxonomy" id="1472640"/>
    <lineage>
        <taxon>Bacteria</taxon>
        <taxon>Bacillati</taxon>
        <taxon>Actinomycetota</taxon>
        <taxon>Actinomycetes</taxon>
        <taxon>Kitasatosporales</taxon>
        <taxon>Streptomycetaceae</taxon>
        <taxon>Streptomyces</taxon>
    </lineage>
</organism>
<protein>
    <recommendedName>
        <fullName evidence="12">LexA repressor</fullName>
        <ecNumber evidence="12">3.4.21.88</ecNumber>
    </recommendedName>
</protein>
<dbReference type="Proteomes" id="UP000631535">
    <property type="component" value="Unassembled WGS sequence"/>
</dbReference>
<evidence type="ECO:0000256" key="11">
    <source>
        <dbReference type="ARBA" id="ARBA00023236"/>
    </source>
</evidence>
<dbReference type="HAMAP" id="MF_00015">
    <property type="entry name" value="LexA"/>
    <property type="match status" value="1"/>
</dbReference>
<comment type="subunit">
    <text evidence="12">Homodimer.</text>
</comment>
<dbReference type="Pfam" id="PF01726">
    <property type="entry name" value="LexA_DNA_bind"/>
    <property type="match status" value="1"/>
</dbReference>
<evidence type="ECO:0000256" key="4">
    <source>
        <dbReference type="ARBA" id="ARBA00022763"/>
    </source>
</evidence>
<comment type="catalytic activity">
    <reaction evidence="12">
        <text>Hydrolysis of Ala-|-Gly bond in repressor LexA.</text>
        <dbReference type="EC" id="3.4.21.88"/>
    </reaction>
</comment>
<keyword evidence="7 12" id="KW-0805">Transcription regulation</keyword>
<evidence type="ECO:0000256" key="8">
    <source>
        <dbReference type="ARBA" id="ARBA00023125"/>
    </source>
</evidence>
<dbReference type="Pfam" id="PF00717">
    <property type="entry name" value="Peptidase_S24"/>
    <property type="match status" value="1"/>
</dbReference>
<feature type="compositionally biased region" description="Basic and acidic residues" evidence="14">
    <location>
        <begin position="27"/>
        <end position="46"/>
    </location>
</feature>
<keyword evidence="4 12" id="KW-0227">DNA damage</keyword>
<evidence type="ECO:0000256" key="5">
    <source>
        <dbReference type="ARBA" id="ARBA00022801"/>
    </source>
</evidence>
<evidence type="ECO:0000256" key="13">
    <source>
        <dbReference type="RuleBase" id="RU003991"/>
    </source>
</evidence>
<evidence type="ECO:0000313" key="18">
    <source>
        <dbReference type="Proteomes" id="UP000631535"/>
    </source>
</evidence>
<comment type="caution">
    <text evidence="17">The sequence shown here is derived from an EMBL/GenBank/DDBJ whole genome shotgun (WGS) entry which is preliminary data.</text>
</comment>